<feature type="compositionally biased region" description="Basic residues" evidence="1">
    <location>
        <begin position="217"/>
        <end position="227"/>
    </location>
</feature>
<feature type="compositionally biased region" description="Basic and acidic residues" evidence="1">
    <location>
        <begin position="207"/>
        <end position="216"/>
    </location>
</feature>
<sequence length="227" mass="25341">MASVPKVPSCRFKGRKFKPVCGISMDLKAFLSDDTKLKEVATNLLCLPGRLTWCPPTNQHAFAVAPLFTYNSSRKTMSKENDAFKGLYGQDFHLFYTSHDLYYYGGFYKALDLRSETPHGISLAGSDLSWKSIAAATLRDDLDSSSPQTSRLLATLYQEGVLKVQILGLQCLGFNADIYNMLTAHYDTFRSVMKPTGKLGGYFPDSEAMRDESEGPKKKKQKISAKF</sequence>
<dbReference type="OrthoDB" id="3060478at2759"/>
<protein>
    <submittedName>
        <fullName evidence="2">Uncharacterized protein</fullName>
    </submittedName>
</protein>
<evidence type="ECO:0000313" key="3">
    <source>
        <dbReference type="Proteomes" id="UP000807469"/>
    </source>
</evidence>
<proteinExistence type="predicted"/>
<feature type="region of interest" description="Disordered" evidence="1">
    <location>
        <begin position="203"/>
        <end position="227"/>
    </location>
</feature>
<organism evidence="2 3">
    <name type="scientific">Pholiota conissans</name>
    <dbReference type="NCBI Taxonomy" id="109636"/>
    <lineage>
        <taxon>Eukaryota</taxon>
        <taxon>Fungi</taxon>
        <taxon>Dikarya</taxon>
        <taxon>Basidiomycota</taxon>
        <taxon>Agaricomycotina</taxon>
        <taxon>Agaricomycetes</taxon>
        <taxon>Agaricomycetidae</taxon>
        <taxon>Agaricales</taxon>
        <taxon>Agaricineae</taxon>
        <taxon>Strophariaceae</taxon>
        <taxon>Pholiota</taxon>
    </lineage>
</organism>
<reference evidence="2" key="1">
    <citation type="submission" date="2020-11" db="EMBL/GenBank/DDBJ databases">
        <authorList>
            <consortium name="DOE Joint Genome Institute"/>
            <person name="Ahrendt S."/>
            <person name="Riley R."/>
            <person name="Andreopoulos W."/>
            <person name="Labutti K."/>
            <person name="Pangilinan J."/>
            <person name="Ruiz-Duenas F.J."/>
            <person name="Barrasa J.M."/>
            <person name="Sanchez-Garcia M."/>
            <person name="Camarero S."/>
            <person name="Miyauchi S."/>
            <person name="Serrano A."/>
            <person name="Linde D."/>
            <person name="Babiker R."/>
            <person name="Drula E."/>
            <person name="Ayuso-Fernandez I."/>
            <person name="Pacheco R."/>
            <person name="Padilla G."/>
            <person name="Ferreira P."/>
            <person name="Barriuso J."/>
            <person name="Kellner H."/>
            <person name="Castanera R."/>
            <person name="Alfaro M."/>
            <person name="Ramirez L."/>
            <person name="Pisabarro A.G."/>
            <person name="Kuo A."/>
            <person name="Tritt A."/>
            <person name="Lipzen A."/>
            <person name="He G."/>
            <person name="Yan M."/>
            <person name="Ng V."/>
            <person name="Cullen D."/>
            <person name="Martin F."/>
            <person name="Rosso M.-N."/>
            <person name="Henrissat B."/>
            <person name="Hibbett D."/>
            <person name="Martinez A.T."/>
            <person name="Grigoriev I.V."/>
        </authorList>
    </citation>
    <scope>NUCLEOTIDE SEQUENCE</scope>
    <source>
        <strain evidence="2">CIRM-BRFM 674</strain>
    </source>
</reference>
<dbReference type="AlphaFoldDB" id="A0A9P5YYB9"/>
<dbReference type="EMBL" id="MU155282">
    <property type="protein sequence ID" value="KAF9476789.1"/>
    <property type="molecule type" value="Genomic_DNA"/>
</dbReference>
<evidence type="ECO:0000256" key="1">
    <source>
        <dbReference type="SAM" id="MobiDB-lite"/>
    </source>
</evidence>
<dbReference type="Proteomes" id="UP000807469">
    <property type="component" value="Unassembled WGS sequence"/>
</dbReference>
<keyword evidence="3" id="KW-1185">Reference proteome</keyword>
<accession>A0A9P5YYB9</accession>
<comment type="caution">
    <text evidence="2">The sequence shown here is derived from an EMBL/GenBank/DDBJ whole genome shotgun (WGS) entry which is preliminary data.</text>
</comment>
<gene>
    <name evidence="2" type="ORF">BDN70DRAFT_881980</name>
</gene>
<evidence type="ECO:0000313" key="2">
    <source>
        <dbReference type="EMBL" id="KAF9476789.1"/>
    </source>
</evidence>
<name>A0A9P5YYB9_9AGAR</name>